<keyword evidence="3" id="KW-0560">Oxidoreductase</keyword>
<dbReference type="PANTHER" id="PTHR43401:SF2">
    <property type="entry name" value="L-THREONINE 3-DEHYDROGENASE"/>
    <property type="match status" value="1"/>
</dbReference>
<keyword evidence="2 4" id="KW-0862">Zinc</keyword>
<dbReference type="InterPro" id="IPR011032">
    <property type="entry name" value="GroES-like_sf"/>
</dbReference>
<evidence type="ECO:0000256" key="3">
    <source>
        <dbReference type="ARBA" id="ARBA00023002"/>
    </source>
</evidence>
<dbReference type="Gene3D" id="3.40.50.720">
    <property type="entry name" value="NAD(P)-binding Rossmann-like Domain"/>
    <property type="match status" value="1"/>
</dbReference>
<sequence length="330" mass="35540">MKIEEREIPAPESDEALVEVKACGICMTDVHISKGQFGVSDPLVLGHEFSGVVKEIGDNVSKYDVGDRVSVNPIISCGNCEFCIAGRTNLCENGKILGGAGDVIIDGGFQEYTTVPGDNLGALNQKTSFEKGAFSEPLGCAVRGIRRADISSGDRVLIIGAGPMGLLLLQLAQLQGTSEITISELKEERRKVARKLGADRVLDPNQTDVVSKVKENVGKGVDISMEAVGTSQTVRDAIDSLKVGGKILVFGVPPEDATISLNIFDVYFDEIDVVGSYAIDKNSFRRSVSLLNGDKINTEDLVTHRFQLAELENAIELNEQRVGLKKIVKF</sequence>
<dbReference type="Gene3D" id="3.90.180.10">
    <property type="entry name" value="Medium-chain alcohol dehydrogenases, catalytic domain"/>
    <property type="match status" value="1"/>
</dbReference>
<keyword evidence="1 4" id="KW-0479">Metal-binding</keyword>
<keyword evidence="7" id="KW-1185">Reference proteome</keyword>
<dbReference type="GO" id="GO:0044281">
    <property type="term" value="P:small molecule metabolic process"/>
    <property type="evidence" value="ECO:0007669"/>
    <property type="project" value="UniProtKB-ARBA"/>
</dbReference>
<comment type="caution">
    <text evidence="6">The sequence shown here is derived from an EMBL/GenBank/DDBJ whole genome shotgun (WGS) entry which is preliminary data.</text>
</comment>
<comment type="similarity">
    <text evidence="4">Belongs to the zinc-containing alcohol dehydrogenase family.</text>
</comment>
<dbReference type="GO" id="GO:0016616">
    <property type="term" value="F:oxidoreductase activity, acting on the CH-OH group of donors, NAD or NADP as acceptor"/>
    <property type="evidence" value="ECO:0007669"/>
    <property type="project" value="UniProtKB-ARBA"/>
</dbReference>
<dbReference type="GO" id="GO:0008270">
    <property type="term" value="F:zinc ion binding"/>
    <property type="evidence" value="ECO:0007669"/>
    <property type="project" value="InterPro"/>
</dbReference>
<evidence type="ECO:0000313" key="6">
    <source>
        <dbReference type="EMBL" id="KXA99548.1"/>
    </source>
</evidence>
<dbReference type="GO" id="GO:0030554">
    <property type="term" value="F:adenyl nucleotide binding"/>
    <property type="evidence" value="ECO:0007669"/>
    <property type="project" value="UniProtKB-ARBA"/>
</dbReference>
<dbReference type="InterPro" id="IPR013154">
    <property type="entry name" value="ADH-like_N"/>
</dbReference>
<dbReference type="AlphaFoldDB" id="A0A133UZC2"/>
<dbReference type="PROSITE" id="PS00059">
    <property type="entry name" value="ADH_ZINC"/>
    <property type="match status" value="1"/>
</dbReference>
<dbReference type="Proteomes" id="UP000070344">
    <property type="component" value="Unassembled WGS sequence"/>
</dbReference>
<protein>
    <recommendedName>
        <fullName evidence="5">Enoyl reductase (ER) domain-containing protein</fullName>
    </recommendedName>
</protein>
<dbReference type="EMBL" id="LHXV01000082">
    <property type="protein sequence ID" value="KXA99548.1"/>
    <property type="molecule type" value="Genomic_DNA"/>
</dbReference>
<proteinExistence type="inferred from homology"/>
<name>A0A133UZC2_9EURY</name>
<dbReference type="InterPro" id="IPR013149">
    <property type="entry name" value="ADH-like_C"/>
</dbReference>
<dbReference type="InterPro" id="IPR050129">
    <property type="entry name" value="Zn_alcohol_dh"/>
</dbReference>
<dbReference type="InterPro" id="IPR002328">
    <property type="entry name" value="ADH_Zn_CS"/>
</dbReference>
<dbReference type="SMART" id="SM00829">
    <property type="entry name" value="PKS_ER"/>
    <property type="match status" value="1"/>
</dbReference>
<evidence type="ECO:0000256" key="4">
    <source>
        <dbReference type="RuleBase" id="RU361277"/>
    </source>
</evidence>
<dbReference type="GO" id="GO:0051262">
    <property type="term" value="P:protein tetramerization"/>
    <property type="evidence" value="ECO:0007669"/>
    <property type="project" value="UniProtKB-ARBA"/>
</dbReference>
<gene>
    <name evidence="6" type="ORF">AKJ41_05280</name>
</gene>
<dbReference type="SUPFAM" id="SSF50129">
    <property type="entry name" value="GroES-like"/>
    <property type="match status" value="1"/>
</dbReference>
<evidence type="ECO:0000256" key="2">
    <source>
        <dbReference type="ARBA" id="ARBA00022833"/>
    </source>
</evidence>
<dbReference type="GO" id="GO:0043168">
    <property type="term" value="F:anion binding"/>
    <property type="evidence" value="ECO:0007669"/>
    <property type="project" value="UniProtKB-ARBA"/>
</dbReference>
<dbReference type="Pfam" id="PF08240">
    <property type="entry name" value="ADH_N"/>
    <property type="match status" value="1"/>
</dbReference>
<dbReference type="PANTHER" id="PTHR43401">
    <property type="entry name" value="L-THREONINE 3-DEHYDROGENASE"/>
    <property type="match status" value="1"/>
</dbReference>
<evidence type="ECO:0000259" key="5">
    <source>
        <dbReference type="SMART" id="SM00829"/>
    </source>
</evidence>
<reference evidence="6 7" key="1">
    <citation type="journal article" date="2016" name="Sci. Rep.">
        <title>Metabolic traits of an uncultured archaeal lineage -MSBL1- from brine pools of the Red Sea.</title>
        <authorList>
            <person name="Mwirichia R."/>
            <person name="Alam I."/>
            <person name="Rashid M."/>
            <person name="Vinu M."/>
            <person name="Ba-Alawi W."/>
            <person name="Anthony Kamau A."/>
            <person name="Kamanda Ngugi D."/>
            <person name="Goker M."/>
            <person name="Klenk H.P."/>
            <person name="Bajic V."/>
            <person name="Stingl U."/>
        </authorList>
    </citation>
    <scope>NUCLEOTIDE SEQUENCE [LARGE SCALE GENOMIC DNA]</scope>
    <source>
        <strain evidence="6">SCGC-AAA259O05</strain>
    </source>
</reference>
<feature type="domain" description="Enoyl reductase (ER)" evidence="5">
    <location>
        <begin position="1"/>
        <end position="329"/>
    </location>
</feature>
<comment type="cofactor">
    <cofactor evidence="4">
        <name>Zn(2+)</name>
        <dbReference type="ChEBI" id="CHEBI:29105"/>
    </cofactor>
</comment>
<accession>A0A133UZC2</accession>
<evidence type="ECO:0000256" key="1">
    <source>
        <dbReference type="ARBA" id="ARBA00022723"/>
    </source>
</evidence>
<dbReference type="InterPro" id="IPR036291">
    <property type="entry name" value="NAD(P)-bd_dom_sf"/>
</dbReference>
<dbReference type="InterPro" id="IPR020843">
    <property type="entry name" value="ER"/>
</dbReference>
<dbReference type="Pfam" id="PF00107">
    <property type="entry name" value="ADH_zinc_N"/>
    <property type="match status" value="1"/>
</dbReference>
<organism evidence="6 7">
    <name type="scientific">candidate division MSBL1 archaeon SCGC-AAA259O05</name>
    <dbReference type="NCBI Taxonomy" id="1698271"/>
    <lineage>
        <taxon>Archaea</taxon>
        <taxon>Methanobacteriati</taxon>
        <taxon>Methanobacteriota</taxon>
        <taxon>candidate division MSBL1</taxon>
    </lineage>
</organism>
<evidence type="ECO:0000313" key="7">
    <source>
        <dbReference type="Proteomes" id="UP000070344"/>
    </source>
</evidence>
<dbReference type="SUPFAM" id="SSF51735">
    <property type="entry name" value="NAD(P)-binding Rossmann-fold domains"/>
    <property type="match status" value="1"/>
</dbReference>